<dbReference type="InterPro" id="IPR012394">
    <property type="entry name" value="Aldehyde_DH_NAD(P)"/>
</dbReference>
<evidence type="ECO:0000313" key="7">
    <source>
        <dbReference type="EMBL" id="MBT1174617.1"/>
    </source>
</evidence>
<gene>
    <name evidence="7" type="ORF">JS530_03700</name>
</gene>
<evidence type="ECO:0000256" key="2">
    <source>
        <dbReference type="ARBA" id="ARBA00023002"/>
    </source>
</evidence>
<comment type="similarity">
    <text evidence="1 3 5">Belongs to the aldehyde dehydrogenase family.</text>
</comment>
<evidence type="ECO:0000256" key="1">
    <source>
        <dbReference type="ARBA" id="ARBA00009986"/>
    </source>
</evidence>
<dbReference type="PIRSF" id="PIRSF036492">
    <property type="entry name" value="ALDH"/>
    <property type="match status" value="1"/>
</dbReference>
<feature type="active site" evidence="4">
    <location>
        <position position="208"/>
    </location>
</feature>
<dbReference type="InterPro" id="IPR016160">
    <property type="entry name" value="Ald_DH_CS_CYS"/>
</dbReference>
<accession>A0ABS5UUY0</accession>
<sequence length="506" mass="55103">MIPESFTQLQRAYASGRTRSLAWRRAQLDALRRMIAEHCQDFITAEAADLGKPAAETVLMELNLIAAEARFVRNHLERWTRRHYQPMPWSLQPAQGWTIAEPKGVVLIIAPWNYPVLLALEPLADAIAAGNAVCVKPSELAPNTSKLLAELVPQYLDQEAVTVVEGGPRETGILLDSPFDHIFYTGGERVGKIVMTAAAKHLTPVTLELGGKSPCFVDDTVDLNVAARRIAWGKFSNAGQTCVAPDYVLATADVAEALARRIAVAVTEFYGEDPETSKDYGRIVNDRHFERLLNLLPVGTAPPQEPGSPLIKAASAVGAAAEMVGRRINAGLDALISRKTQQNSDTMDPAGRLVCGGVVNRETRYIAPTVLLGTQPDAPVMQEEIFGPILPILVVEDADAAIRFINSRPRPLAAYVFSNRRSVRLAFERRTSSGSLGYSLTLAQLLSSRLPFGGIGASGMGAYHGRAGFETFSHIKTVVAKPVWPDTLRLIYPPMNQLKSKLIKLL</sequence>
<dbReference type="PANTHER" id="PTHR43570:SF16">
    <property type="entry name" value="ALDEHYDE DEHYDROGENASE TYPE III, ISOFORM Q"/>
    <property type="match status" value="1"/>
</dbReference>
<dbReference type="InterPro" id="IPR016163">
    <property type="entry name" value="Ald_DH_C"/>
</dbReference>
<evidence type="ECO:0000256" key="3">
    <source>
        <dbReference type="PIRNR" id="PIRNR036492"/>
    </source>
</evidence>
<feature type="domain" description="Aldehyde dehydrogenase" evidence="6">
    <location>
        <begin position="349"/>
        <end position="478"/>
    </location>
</feature>
<dbReference type="Gene3D" id="3.40.309.10">
    <property type="entry name" value="Aldehyde Dehydrogenase, Chain A, domain 2"/>
    <property type="match status" value="2"/>
</dbReference>
<feature type="domain" description="Aldehyde dehydrogenase" evidence="6">
    <location>
        <begin position="11"/>
        <end position="295"/>
    </location>
</feature>
<organism evidence="7 8">
    <name type="scientific">Bifidobacterium colobi</name>
    <dbReference type="NCBI Taxonomy" id="2809026"/>
    <lineage>
        <taxon>Bacteria</taxon>
        <taxon>Bacillati</taxon>
        <taxon>Actinomycetota</taxon>
        <taxon>Actinomycetes</taxon>
        <taxon>Bifidobacteriales</taxon>
        <taxon>Bifidobacteriaceae</taxon>
        <taxon>Bifidobacterium</taxon>
    </lineage>
</organism>
<dbReference type="PROSITE" id="PS00070">
    <property type="entry name" value="ALDEHYDE_DEHYDR_CYS"/>
    <property type="match status" value="1"/>
</dbReference>
<evidence type="ECO:0000259" key="6">
    <source>
        <dbReference type="Pfam" id="PF00171"/>
    </source>
</evidence>
<evidence type="ECO:0000313" key="8">
    <source>
        <dbReference type="Proteomes" id="UP000711736"/>
    </source>
</evidence>
<evidence type="ECO:0000256" key="5">
    <source>
        <dbReference type="RuleBase" id="RU003345"/>
    </source>
</evidence>
<dbReference type="Pfam" id="PF00171">
    <property type="entry name" value="Aldedh"/>
    <property type="match status" value="2"/>
</dbReference>
<dbReference type="SUPFAM" id="SSF53720">
    <property type="entry name" value="ALDH-like"/>
    <property type="match status" value="1"/>
</dbReference>
<dbReference type="PANTHER" id="PTHR43570">
    <property type="entry name" value="ALDEHYDE DEHYDROGENASE"/>
    <property type="match status" value="1"/>
</dbReference>
<dbReference type="RefSeq" id="WP_214375857.1">
    <property type="nucleotide sequence ID" value="NZ_JAFEJU010000002.1"/>
</dbReference>
<comment type="caution">
    <text evidence="7">The sequence shown here is derived from an EMBL/GenBank/DDBJ whole genome shotgun (WGS) entry which is preliminary data.</text>
</comment>
<dbReference type="Proteomes" id="UP000711736">
    <property type="component" value="Unassembled WGS sequence"/>
</dbReference>
<dbReference type="InterPro" id="IPR016161">
    <property type="entry name" value="Ald_DH/histidinol_DH"/>
</dbReference>
<reference evidence="7 8" key="1">
    <citation type="journal article" date="2021" name="Environ. Microbiol.">
        <title>Genetic insights into the dark matter of the mammalian gut microbiota through targeted genome reconstruction.</title>
        <authorList>
            <person name="Lugli G.A."/>
            <person name="Alessandri G."/>
            <person name="Milani C."/>
            <person name="Viappiani A."/>
            <person name="Fontana F."/>
            <person name="Tarracchini C."/>
            <person name="Mancabelli L."/>
            <person name="Argentini C."/>
            <person name="Ruiz L."/>
            <person name="Margolles A."/>
            <person name="van Sinderen D."/>
            <person name="Turroni F."/>
            <person name="Ventura M."/>
        </authorList>
    </citation>
    <scope>NUCLEOTIDE SEQUENCE [LARGE SCALE GENOMIC DNA]</scope>
    <source>
        <strain evidence="7 8">LC6</strain>
    </source>
</reference>
<name>A0ABS5UUY0_9BIFI</name>
<dbReference type="Gene3D" id="3.40.605.10">
    <property type="entry name" value="Aldehyde Dehydrogenase, Chain A, domain 1"/>
    <property type="match status" value="2"/>
</dbReference>
<dbReference type="PROSITE" id="PS00687">
    <property type="entry name" value="ALDEHYDE_DEHYDR_GLU"/>
    <property type="match status" value="1"/>
</dbReference>
<keyword evidence="2 3" id="KW-0560">Oxidoreductase</keyword>
<dbReference type="EMBL" id="JAFEJU010000002">
    <property type="protein sequence ID" value="MBT1174617.1"/>
    <property type="molecule type" value="Genomic_DNA"/>
</dbReference>
<protein>
    <recommendedName>
        <fullName evidence="3">Aldehyde dehydrogenase</fullName>
    </recommendedName>
</protein>
<proteinExistence type="inferred from homology"/>
<dbReference type="InterPro" id="IPR016162">
    <property type="entry name" value="Ald_DH_N"/>
</dbReference>
<dbReference type="InterPro" id="IPR015590">
    <property type="entry name" value="Aldehyde_DH_dom"/>
</dbReference>
<dbReference type="CDD" id="cd07087">
    <property type="entry name" value="ALDH_F3-13-14_CALDH-like"/>
    <property type="match status" value="1"/>
</dbReference>
<evidence type="ECO:0000256" key="4">
    <source>
        <dbReference type="PROSITE-ProRule" id="PRU10007"/>
    </source>
</evidence>
<keyword evidence="8" id="KW-1185">Reference proteome</keyword>
<dbReference type="InterPro" id="IPR029510">
    <property type="entry name" value="Ald_DH_CS_GLU"/>
</dbReference>